<evidence type="ECO:0000313" key="1">
    <source>
        <dbReference type="EMBL" id="PCG12955.1"/>
    </source>
</evidence>
<organism evidence="1 2">
    <name type="scientific">Sphingomonas adhaesiva</name>
    <dbReference type="NCBI Taxonomy" id="28212"/>
    <lineage>
        <taxon>Bacteria</taxon>
        <taxon>Pseudomonadati</taxon>
        <taxon>Pseudomonadota</taxon>
        <taxon>Alphaproteobacteria</taxon>
        <taxon>Sphingomonadales</taxon>
        <taxon>Sphingomonadaceae</taxon>
        <taxon>Sphingomonas</taxon>
    </lineage>
</organism>
<dbReference type="EMBL" id="NWVC01000018">
    <property type="protein sequence ID" value="PCG12955.1"/>
    <property type="molecule type" value="Genomic_DNA"/>
</dbReference>
<name>A0A2A4I393_9SPHN</name>
<protein>
    <submittedName>
        <fullName evidence="1">Uncharacterized protein</fullName>
    </submittedName>
</protein>
<dbReference type="AlphaFoldDB" id="A0A2A4I393"/>
<reference evidence="1 2" key="1">
    <citation type="submission" date="2017-09" db="EMBL/GenBank/DDBJ databases">
        <title>Sphingomonas adhaesiva DSM 7418, whole genome shotgun sequence.</title>
        <authorList>
            <person name="Feng G."/>
            <person name="Zhu H."/>
        </authorList>
    </citation>
    <scope>NUCLEOTIDE SEQUENCE [LARGE SCALE GENOMIC DNA]</scope>
    <source>
        <strain evidence="1 2">DSM 7418</strain>
    </source>
</reference>
<dbReference type="Proteomes" id="UP000218323">
    <property type="component" value="Unassembled WGS sequence"/>
</dbReference>
<evidence type="ECO:0000313" key="2">
    <source>
        <dbReference type="Proteomes" id="UP000218323"/>
    </source>
</evidence>
<comment type="caution">
    <text evidence="1">The sequence shown here is derived from an EMBL/GenBank/DDBJ whole genome shotgun (WGS) entry which is preliminary data.</text>
</comment>
<proteinExistence type="predicted"/>
<gene>
    <name evidence="1" type="ORF">COA07_17125</name>
</gene>
<accession>A0A2A4I393</accession>
<keyword evidence="2" id="KW-1185">Reference proteome</keyword>
<sequence>MIEDAVSRGDIPAALRQYDIALRTTPSEAATLFPILAAASAEPAIRAELIRTLAARPQWAPAFLHYAAGNSPTPQSLASLFIGLRRAGVPVPVRASNFAINDLVGSGSIAQSWAYYALLHPGARRDRSRDPTFAFATSDGSVLDWSVVDNGSITATTGPDGFDYAASAGMGGLVLEQLQVLPAGTYELVGRSRNIVQPTGLGPYWAISCGDGRDIGRIEVAPSQENTGRFAGRLVVPADCPTQLLKLIIRSNDAVAGQAGRIERVVVRPAS</sequence>